<gene>
    <name evidence="1" type="ORF">SAMN05444148_2108</name>
</gene>
<reference evidence="2" key="1">
    <citation type="submission" date="2016-11" db="EMBL/GenBank/DDBJ databases">
        <authorList>
            <person name="Varghese N."/>
            <person name="Submissions S."/>
        </authorList>
    </citation>
    <scope>NUCLEOTIDE SEQUENCE [LARGE SCALE GENOMIC DNA]</scope>
    <source>
        <strain evidence="2">DSM 25330</strain>
    </source>
</reference>
<dbReference type="STRING" id="1089305.SAMN05444148_2108"/>
<dbReference type="EMBL" id="FQWS01000002">
    <property type="protein sequence ID" value="SHH47892.1"/>
    <property type="molecule type" value="Genomic_DNA"/>
</dbReference>
<organism evidence="1 2">
    <name type="scientific">Winogradskyella jejuensis</name>
    <dbReference type="NCBI Taxonomy" id="1089305"/>
    <lineage>
        <taxon>Bacteria</taxon>
        <taxon>Pseudomonadati</taxon>
        <taxon>Bacteroidota</taxon>
        <taxon>Flavobacteriia</taxon>
        <taxon>Flavobacteriales</taxon>
        <taxon>Flavobacteriaceae</taxon>
        <taxon>Winogradskyella</taxon>
    </lineage>
</organism>
<dbReference type="PROSITE" id="PS51257">
    <property type="entry name" value="PROKAR_LIPOPROTEIN"/>
    <property type="match status" value="1"/>
</dbReference>
<dbReference type="SUPFAM" id="SSF159501">
    <property type="entry name" value="EreA/ChaN-like"/>
    <property type="match status" value="1"/>
</dbReference>
<dbReference type="OrthoDB" id="1409169at2"/>
<keyword evidence="2" id="KW-1185">Reference proteome</keyword>
<evidence type="ECO:0000313" key="2">
    <source>
        <dbReference type="Proteomes" id="UP000184522"/>
    </source>
</evidence>
<dbReference type="RefSeq" id="WP_073086209.1">
    <property type="nucleotide sequence ID" value="NZ_FQWS01000002.1"/>
</dbReference>
<protein>
    <recommendedName>
        <fullName evidence="3">Erythromycin esterase</fullName>
    </recommendedName>
</protein>
<accession>A0A1M5TAY7</accession>
<name>A0A1M5TAY7_9FLAO</name>
<evidence type="ECO:0008006" key="3">
    <source>
        <dbReference type="Google" id="ProtNLM"/>
    </source>
</evidence>
<dbReference type="Proteomes" id="UP000184522">
    <property type="component" value="Unassembled WGS sequence"/>
</dbReference>
<evidence type="ECO:0000313" key="1">
    <source>
        <dbReference type="EMBL" id="SHH47892.1"/>
    </source>
</evidence>
<proteinExistence type="predicted"/>
<dbReference type="AlphaFoldDB" id="A0A1M5TAY7"/>
<sequence length="301" mass="34712">MKKVILLFIILLGLTSCKENIEKQTASDDTSNTIENSAEMTEKQKDLKKNAIPIESLSKLSNKIYDEIANFEILMIGEMHGTNEPAQFAYGLCELITEHEDNVIMAMEIRSSLMNNLSDDISISELKELDFFRRKNFDGRNGVAWLDLVHKSIKNERIILKFIDNSYPSSPRDSSMYREIRNIHIKYPNTKIVTLTGNVHNSFTPLFDKERIGGYLLKDSLNFNSKKIMSINHVFSEGSMLNNDGTGLKIRTIEREDNIYNTTLSHDMFLYKKFPEEQNEYTHILYTDKVTASGIIEKDDW</sequence>